<dbReference type="Proteomes" id="UP000828251">
    <property type="component" value="Unassembled WGS sequence"/>
</dbReference>
<gene>
    <name evidence="2" type="ORF">J1N35_035766</name>
</gene>
<dbReference type="AlphaFoldDB" id="A0A9D3UUV0"/>
<reference evidence="2 3" key="1">
    <citation type="journal article" date="2021" name="Plant Biotechnol. J.">
        <title>Multi-omics assisted identification of the key and species-specific regulatory components of drought-tolerant mechanisms in Gossypium stocksii.</title>
        <authorList>
            <person name="Yu D."/>
            <person name="Ke L."/>
            <person name="Zhang D."/>
            <person name="Wu Y."/>
            <person name="Sun Y."/>
            <person name="Mei J."/>
            <person name="Sun J."/>
            <person name="Sun Y."/>
        </authorList>
    </citation>
    <scope>NUCLEOTIDE SEQUENCE [LARGE SCALE GENOMIC DNA]</scope>
    <source>
        <strain evidence="3">cv. E1</strain>
        <tissue evidence="2">Leaf</tissue>
    </source>
</reference>
<protein>
    <submittedName>
        <fullName evidence="2">Uncharacterized protein</fullName>
    </submittedName>
</protein>
<sequence length="142" mass="15289">MFSFIAVSGLENGVKNKSCMANHRVGERGLTDSGPSSNHHHHHNIPYAVLHGMNVPQSFMHQDGPAFDFGELEEAIVLQGVKIRNDEAKPPLFTAGRPAATLKMFPSWPMRFQQTPRGSSKSGGGSTDSGSGVNTISSKTEN</sequence>
<keyword evidence="3" id="KW-1185">Reference proteome</keyword>
<dbReference type="EMBL" id="JAIQCV010000010">
    <property type="protein sequence ID" value="KAH1057701.1"/>
    <property type="molecule type" value="Genomic_DNA"/>
</dbReference>
<evidence type="ECO:0000313" key="3">
    <source>
        <dbReference type="Proteomes" id="UP000828251"/>
    </source>
</evidence>
<accession>A0A9D3UUV0</accession>
<evidence type="ECO:0000256" key="1">
    <source>
        <dbReference type="SAM" id="MobiDB-lite"/>
    </source>
</evidence>
<comment type="caution">
    <text evidence="2">The sequence shown here is derived from an EMBL/GenBank/DDBJ whole genome shotgun (WGS) entry which is preliminary data.</text>
</comment>
<evidence type="ECO:0000313" key="2">
    <source>
        <dbReference type="EMBL" id="KAH1057701.1"/>
    </source>
</evidence>
<feature type="region of interest" description="Disordered" evidence="1">
    <location>
        <begin position="105"/>
        <end position="142"/>
    </location>
</feature>
<name>A0A9D3UUV0_9ROSI</name>
<proteinExistence type="predicted"/>
<feature type="compositionally biased region" description="Polar residues" evidence="1">
    <location>
        <begin position="133"/>
        <end position="142"/>
    </location>
</feature>
<organism evidence="2 3">
    <name type="scientific">Gossypium stocksii</name>
    <dbReference type="NCBI Taxonomy" id="47602"/>
    <lineage>
        <taxon>Eukaryota</taxon>
        <taxon>Viridiplantae</taxon>
        <taxon>Streptophyta</taxon>
        <taxon>Embryophyta</taxon>
        <taxon>Tracheophyta</taxon>
        <taxon>Spermatophyta</taxon>
        <taxon>Magnoliopsida</taxon>
        <taxon>eudicotyledons</taxon>
        <taxon>Gunneridae</taxon>
        <taxon>Pentapetalae</taxon>
        <taxon>rosids</taxon>
        <taxon>malvids</taxon>
        <taxon>Malvales</taxon>
        <taxon>Malvaceae</taxon>
        <taxon>Malvoideae</taxon>
        <taxon>Gossypium</taxon>
    </lineage>
</organism>
<dbReference type="OrthoDB" id="1938140at2759"/>